<keyword evidence="5" id="KW-0440">LIM domain</keyword>
<dbReference type="CDD" id="cd09401">
    <property type="entry name" value="LIM_TLP_like"/>
    <property type="match status" value="1"/>
</dbReference>
<gene>
    <name evidence="9" type="primary">CRIP1</name>
    <name evidence="9" type="ORF">T01_3340</name>
</gene>
<name>A0A0V1B371_TRISP</name>
<evidence type="ECO:0000313" key="10">
    <source>
        <dbReference type="Proteomes" id="UP000054776"/>
    </source>
</evidence>
<keyword evidence="3" id="KW-0862">Zinc</keyword>
<dbReference type="PANTHER" id="PTHR46074">
    <property type="entry name" value="CYSTEINE-RICH PROTEIN CRIP FAMILY MEMBER"/>
    <property type="match status" value="1"/>
</dbReference>
<dbReference type="AlphaFoldDB" id="A0A0V1B371"/>
<feature type="non-terminal residue" evidence="9">
    <location>
        <position position="1"/>
    </location>
</feature>
<accession>A0A0V1B371</accession>
<keyword evidence="1" id="KW-0488">Methylation</keyword>
<dbReference type="InParanoid" id="A0A0V1B371"/>
<dbReference type="GO" id="GO:0046872">
    <property type="term" value="F:metal ion binding"/>
    <property type="evidence" value="ECO:0007669"/>
    <property type="project" value="UniProtKB-KW"/>
</dbReference>
<dbReference type="Gene3D" id="2.10.110.10">
    <property type="entry name" value="Cysteine Rich Protein"/>
    <property type="match status" value="1"/>
</dbReference>
<dbReference type="OrthoDB" id="25654at2759"/>
<evidence type="ECO:0000256" key="2">
    <source>
        <dbReference type="ARBA" id="ARBA00022723"/>
    </source>
</evidence>
<keyword evidence="4" id="KW-0007">Acetylation</keyword>
<evidence type="ECO:0000256" key="4">
    <source>
        <dbReference type="ARBA" id="ARBA00022990"/>
    </source>
</evidence>
<comment type="function">
    <text evidence="6">Seems to have a role in zinc absorption and may function as an intracellular zinc transport protein.</text>
</comment>
<dbReference type="FunFam" id="2.10.110.10:FF:000054">
    <property type="entry name" value="Cysteine-rich protein 1"/>
    <property type="match status" value="1"/>
</dbReference>
<dbReference type="EMBL" id="JYDH01000117">
    <property type="protein sequence ID" value="KRY31483.1"/>
    <property type="molecule type" value="Genomic_DNA"/>
</dbReference>
<dbReference type="Pfam" id="PF00412">
    <property type="entry name" value="LIM"/>
    <property type="match status" value="1"/>
</dbReference>
<protein>
    <recommendedName>
        <fullName evidence="7">Cysteine-rich protein 1</fullName>
    </recommendedName>
</protein>
<evidence type="ECO:0000256" key="6">
    <source>
        <dbReference type="ARBA" id="ARBA00055254"/>
    </source>
</evidence>
<evidence type="ECO:0000256" key="5">
    <source>
        <dbReference type="ARBA" id="ARBA00023038"/>
    </source>
</evidence>
<keyword evidence="2" id="KW-0479">Metal-binding</keyword>
<organism evidence="9 10">
    <name type="scientific">Trichinella spiralis</name>
    <name type="common">Trichina worm</name>
    <dbReference type="NCBI Taxonomy" id="6334"/>
    <lineage>
        <taxon>Eukaryota</taxon>
        <taxon>Metazoa</taxon>
        <taxon>Ecdysozoa</taxon>
        <taxon>Nematoda</taxon>
        <taxon>Enoplea</taxon>
        <taxon>Dorylaimia</taxon>
        <taxon>Trichinellida</taxon>
        <taxon>Trichinellidae</taxon>
        <taxon>Trichinella</taxon>
    </lineage>
</organism>
<proteinExistence type="predicted"/>
<feature type="domain" description="LIM zinc-binding" evidence="8">
    <location>
        <begin position="106"/>
        <end position="150"/>
    </location>
</feature>
<dbReference type="Proteomes" id="UP000054776">
    <property type="component" value="Unassembled WGS sequence"/>
</dbReference>
<evidence type="ECO:0000256" key="3">
    <source>
        <dbReference type="ARBA" id="ARBA00022833"/>
    </source>
</evidence>
<evidence type="ECO:0000256" key="1">
    <source>
        <dbReference type="ARBA" id="ARBA00022481"/>
    </source>
</evidence>
<dbReference type="SUPFAM" id="SSF57716">
    <property type="entry name" value="Glucocorticoid receptor-like (DNA-binding domain)"/>
    <property type="match status" value="1"/>
</dbReference>
<evidence type="ECO:0000259" key="8">
    <source>
        <dbReference type="Pfam" id="PF00412"/>
    </source>
</evidence>
<sequence length="173" mass="19080">LKKTPIGDDEQFKHFKSAIIDNCSIPVLSLHFTHISLINFSLSLSPSKYSFPSTDSGLNRRSKQATFLSTRQQQTQCQIVPNATSLSILNSFLSILYPSQFKAERKVSMGKDWHASCLRCFNEPCGKVLTPGGHSEVHNGLPYCNLCYRALFGPKGYGHGGTESHTFHGGKTG</sequence>
<comment type="caution">
    <text evidence="9">The sequence shown here is derived from an EMBL/GenBank/DDBJ whole genome shotgun (WGS) entry which is preliminary data.</text>
</comment>
<reference evidence="9 10" key="1">
    <citation type="submission" date="2015-01" db="EMBL/GenBank/DDBJ databases">
        <title>Evolution of Trichinella species and genotypes.</title>
        <authorList>
            <person name="Korhonen P.K."/>
            <person name="Edoardo P."/>
            <person name="Giuseppe L.R."/>
            <person name="Gasser R.B."/>
        </authorList>
    </citation>
    <scope>NUCLEOTIDE SEQUENCE [LARGE SCALE GENOMIC DNA]</scope>
    <source>
        <strain evidence="9">ISS3</strain>
    </source>
</reference>
<keyword evidence="10" id="KW-1185">Reference proteome</keyword>
<dbReference type="InterPro" id="IPR001781">
    <property type="entry name" value="Znf_LIM"/>
</dbReference>
<evidence type="ECO:0000256" key="7">
    <source>
        <dbReference type="ARBA" id="ARBA00072537"/>
    </source>
</evidence>
<dbReference type="PANTHER" id="PTHR46074:SF5">
    <property type="entry name" value="LIM DOMAIN-CONTAINING PROTEIN C"/>
    <property type="match status" value="1"/>
</dbReference>
<evidence type="ECO:0000313" key="9">
    <source>
        <dbReference type="EMBL" id="KRY31483.1"/>
    </source>
</evidence>